<keyword evidence="8" id="KW-1185">Reference proteome</keyword>
<comment type="similarity">
    <text evidence="2">Belongs to the HesB/IscA family.</text>
</comment>
<keyword evidence="3" id="KW-0479">Metal-binding</keyword>
<dbReference type="PANTHER" id="PTHR43011">
    <property type="entry name" value="IRON-SULFUR CLUSTER ASSEMBLY 2 HOMOLOG, MITOCHONDRIAL"/>
    <property type="match status" value="1"/>
</dbReference>
<gene>
    <name evidence="7" type="ORF">SPOG_04610</name>
</gene>
<dbReference type="InterPro" id="IPR000361">
    <property type="entry name" value="ATAP_core_dom"/>
</dbReference>
<dbReference type="Proteomes" id="UP000015464">
    <property type="component" value="Unassembled WGS sequence"/>
</dbReference>
<dbReference type="Pfam" id="PF01521">
    <property type="entry name" value="Fe-S_biosyn"/>
    <property type="match status" value="1"/>
</dbReference>
<evidence type="ECO:0000256" key="4">
    <source>
        <dbReference type="ARBA" id="ARBA00023004"/>
    </source>
</evidence>
<evidence type="ECO:0000256" key="2">
    <source>
        <dbReference type="ARBA" id="ARBA00006718"/>
    </source>
</evidence>
<dbReference type="AlphaFoldDB" id="S9W6Q5"/>
<evidence type="ECO:0000256" key="3">
    <source>
        <dbReference type="ARBA" id="ARBA00022723"/>
    </source>
</evidence>
<dbReference type="OrthoDB" id="1938621at2759"/>
<name>S9W6Q5_SCHCR</name>
<reference evidence="7 8" key="1">
    <citation type="journal article" date="2011" name="Science">
        <title>Comparative functional genomics of the fission yeasts.</title>
        <authorList>
            <person name="Rhind N."/>
            <person name="Chen Z."/>
            <person name="Yassour M."/>
            <person name="Thompson D.A."/>
            <person name="Haas B.J."/>
            <person name="Habib N."/>
            <person name="Wapinski I."/>
            <person name="Roy S."/>
            <person name="Lin M.F."/>
            <person name="Heiman D.I."/>
            <person name="Young S.K."/>
            <person name="Furuya K."/>
            <person name="Guo Y."/>
            <person name="Pidoux A."/>
            <person name="Chen H.M."/>
            <person name="Robbertse B."/>
            <person name="Goldberg J.M."/>
            <person name="Aoki K."/>
            <person name="Bayne E.H."/>
            <person name="Berlin A.M."/>
            <person name="Desjardins C.A."/>
            <person name="Dobbs E."/>
            <person name="Dukaj L."/>
            <person name="Fan L."/>
            <person name="FitzGerald M.G."/>
            <person name="French C."/>
            <person name="Gujja S."/>
            <person name="Hansen K."/>
            <person name="Keifenheim D."/>
            <person name="Levin J.Z."/>
            <person name="Mosher R.A."/>
            <person name="Mueller C.A."/>
            <person name="Pfiffner J."/>
            <person name="Priest M."/>
            <person name="Russ C."/>
            <person name="Smialowska A."/>
            <person name="Swoboda P."/>
            <person name="Sykes S.M."/>
            <person name="Vaughn M."/>
            <person name="Vengrova S."/>
            <person name="Yoder R."/>
            <person name="Zeng Q."/>
            <person name="Allshire R."/>
            <person name="Baulcombe D."/>
            <person name="Birren B.W."/>
            <person name="Brown W."/>
            <person name="Ekwall K."/>
            <person name="Kellis M."/>
            <person name="Leatherwood J."/>
            <person name="Levin H."/>
            <person name="Margalit H."/>
            <person name="Martienssen R."/>
            <person name="Nieduszynski C.A."/>
            <person name="Spatafora J.W."/>
            <person name="Friedman N."/>
            <person name="Dalgaard J.Z."/>
            <person name="Baumann P."/>
            <person name="Niki H."/>
            <person name="Regev A."/>
            <person name="Nusbaum C."/>
        </authorList>
    </citation>
    <scope>NUCLEOTIDE SEQUENCE [LARGE SCALE GENOMIC DNA]</scope>
    <source>
        <strain evidence="8">OY26 / ATCC MYA-4695 / CBS 11777 / NBRC 106824 / NRRL Y48691</strain>
    </source>
</reference>
<comment type="subcellular location">
    <subcellularLocation>
        <location evidence="1">Mitochondrion</location>
    </subcellularLocation>
</comment>
<dbReference type="InterPro" id="IPR016092">
    <property type="entry name" value="ATAP"/>
</dbReference>
<proteinExistence type="inferred from homology"/>
<feature type="domain" description="Core" evidence="6">
    <location>
        <begin position="117"/>
        <end position="217"/>
    </location>
</feature>
<dbReference type="NCBIfam" id="TIGR00049">
    <property type="entry name" value="iron-sulfur cluster assembly accessory protein"/>
    <property type="match status" value="1"/>
</dbReference>
<dbReference type="GO" id="GO:0016226">
    <property type="term" value="P:iron-sulfur cluster assembly"/>
    <property type="evidence" value="ECO:0007669"/>
    <property type="project" value="InterPro"/>
</dbReference>
<dbReference type="GO" id="GO:0051537">
    <property type="term" value="F:2 iron, 2 sulfur cluster binding"/>
    <property type="evidence" value="ECO:0007669"/>
    <property type="project" value="TreeGrafter"/>
</dbReference>
<evidence type="ECO:0000259" key="6">
    <source>
        <dbReference type="Pfam" id="PF01521"/>
    </source>
</evidence>
<dbReference type="GO" id="GO:0051539">
    <property type="term" value="F:4 iron, 4 sulfur cluster binding"/>
    <property type="evidence" value="ECO:0007669"/>
    <property type="project" value="TreeGrafter"/>
</dbReference>
<evidence type="ECO:0000256" key="1">
    <source>
        <dbReference type="ARBA" id="ARBA00004173"/>
    </source>
</evidence>
<dbReference type="eggNOG" id="KOG1119">
    <property type="taxonomic scope" value="Eukaryota"/>
</dbReference>
<organism evidence="7 8">
    <name type="scientific">Schizosaccharomyces cryophilus (strain OY26 / ATCC MYA-4695 / CBS 11777 / NBRC 106824 / NRRL Y48691)</name>
    <name type="common">Fission yeast</name>
    <dbReference type="NCBI Taxonomy" id="653667"/>
    <lineage>
        <taxon>Eukaryota</taxon>
        <taxon>Fungi</taxon>
        <taxon>Dikarya</taxon>
        <taxon>Ascomycota</taxon>
        <taxon>Taphrinomycotina</taxon>
        <taxon>Schizosaccharomycetes</taxon>
        <taxon>Schizosaccharomycetales</taxon>
        <taxon>Schizosaccharomycetaceae</taxon>
        <taxon>Schizosaccharomyces</taxon>
    </lineage>
</organism>
<dbReference type="SUPFAM" id="SSF89360">
    <property type="entry name" value="HesB-like domain"/>
    <property type="match status" value="1"/>
</dbReference>
<evidence type="ECO:0000313" key="8">
    <source>
        <dbReference type="Proteomes" id="UP000015464"/>
    </source>
</evidence>
<sequence length="223" mass="24575">MRRQTILSPLQALQMSAFMRKNSGLFSIKGGLNPLFLGNWQVARKHISSRSFSGVLLKNGMSSTKTRPFAFFSRVSHIHNQSTITPIQFIRKNSTKPAADQYTLQEQCDESGKPYVLHMSDSAKQQLEKVASKRQKDVALRVIVDGGGCHGYQISFDMDDKVGKDDSVFVRGTARIVADSISLPLISGSEIVYTKELIGSSFQLINNPHAKSSCGCNVSFDLG</sequence>
<keyword evidence="4" id="KW-0408">Iron</keyword>
<accession>S9W6Q5</accession>
<dbReference type="FunFam" id="2.60.300.12:FF:000006">
    <property type="entry name" value="Iron-sulfur cluster assembly 2 mitochondrial"/>
    <property type="match status" value="1"/>
</dbReference>
<dbReference type="OMA" id="SEIVYTK"/>
<keyword evidence="5" id="KW-0496">Mitochondrion</keyword>
<dbReference type="HOGENOM" id="CLU_069054_1_0_1"/>
<evidence type="ECO:0000313" key="7">
    <source>
        <dbReference type="EMBL" id="EPY53550.1"/>
    </source>
</evidence>
<dbReference type="InterPro" id="IPR035903">
    <property type="entry name" value="HesB-like_dom_sf"/>
</dbReference>
<dbReference type="STRING" id="653667.S9W6Q5"/>
<dbReference type="GO" id="GO:0005506">
    <property type="term" value="F:iron ion binding"/>
    <property type="evidence" value="ECO:0007669"/>
    <property type="project" value="TreeGrafter"/>
</dbReference>
<dbReference type="RefSeq" id="XP_013022063.1">
    <property type="nucleotide sequence ID" value="XM_013166609.1"/>
</dbReference>
<evidence type="ECO:0000256" key="5">
    <source>
        <dbReference type="ARBA" id="ARBA00023128"/>
    </source>
</evidence>
<dbReference type="GO" id="GO:0120510">
    <property type="term" value="C:mitochondrial [4Fe-4S] assembly complex"/>
    <property type="evidence" value="ECO:0007669"/>
    <property type="project" value="UniProtKB-ARBA"/>
</dbReference>
<protein>
    <submittedName>
        <fullName evidence="7">Iron-sulfur protein I</fullName>
    </submittedName>
</protein>
<dbReference type="Gene3D" id="2.60.300.12">
    <property type="entry name" value="HesB-like domain"/>
    <property type="match status" value="1"/>
</dbReference>
<dbReference type="GeneID" id="25038923"/>
<dbReference type="PANTHER" id="PTHR43011:SF1">
    <property type="entry name" value="IRON-SULFUR CLUSTER ASSEMBLY 2 HOMOLOG, MITOCHONDRIAL"/>
    <property type="match status" value="1"/>
</dbReference>
<dbReference type="EMBL" id="KE546988">
    <property type="protein sequence ID" value="EPY53550.1"/>
    <property type="molecule type" value="Genomic_DNA"/>
</dbReference>